<evidence type="ECO:0000313" key="1">
    <source>
        <dbReference type="EMBL" id="JAD50803.1"/>
    </source>
</evidence>
<accession>A0A0A9ALP6</accession>
<name>A0A0A9ALP6_ARUDO</name>
<sequence length="27" mass="3422">MEISCELCFEYHVNERYIYRMSSFWAN</sequence>
<proteinExistence type="predicted"/>
<dbReference type="AlphaFoldDB" id="A0A0A9ALP6"/>
<protein>
    <submittedName>
        <fullName evidence="1">Uncharacterized protein</fullName>
    </submittedName>
</protein>
<reference evidence="1" key="2">
    <citation type="journal article" date="2015" name="Data Brief">
        <title>Shoot transcriptome of the giant reed, Arundo donax.</title>
        <authorList>
            <person name="Barrero R.A."/>
            <person name="Guerrero F.D."/>
            <person name="Moolhuijzen P."/>
            <person name="Goolsby J.A."/>
            <person name="Tidwell J."/>
            <person name="Bellgard S.E."/>
            <person name="Bellgard M.I."/>
        </authorList>
    </citation>
    <scope>NUCLEOTIDE SEQUENCE</scope>
    <source>
        <tissue evidence="1">Shoot tissue taken approximately 20 cm above the soil surface</tissue>
    </source>
</reference>
<reference evidence="1" key="1">
    <citation type="submission" date="2014-09" db="EMBL/GenBank/DDBJ databases">
        <authorList>
            <person name="Magalhaes I.L.F."/>
            <person name="Oliveira U."/>
            <person name="Santos F.R."/>
            <person name="Vidigal T.H.D.A."/>
            <person name="Brescovit A.D."/>
            <person name="Santos A.J."/>
        </authorList>
    </citation>
    <scope>NUCLEOTIDE SEQUENCE</scope>
    <source>
        <tissue evidence="1">Shoot tissue taken approximately 20 cm above the soil surface</tissue>
    </source>
</reference>
<organism evidence="1">
    <name type="scientific">Arundo donax</name>
    <name type="common">Giant reed</name>
    <name type="synonym">Donax arundinaceus</name>
    <dbReference type="NCBI Taxonomy" id="35708"/>
    <lineage>
        <taxon>Eukaryota</taxon>
        <taxon>Viridiplantae</taxon>
        <taxon>Streptophyta</taxon>
        <taxon>Embryophyta</taxon>
        <taxon>Tracheophyta</taxon>
        <taxon>Spermatophyta</taxon>
        <taxon>Magnoliopsida</taxon>
        <taxon>Liliopsida</taxon>
        <taxon>Poales</taxon>
        <taxon>Poaceae</taxon>
        <taxon>PACMAD clade</taxon>
        <taxon>Arundinoideae</taxon>
        <taxon>Arundineae</taxon>
        <taxon>Arundo</taxon>
    </lineage>
</organism>
<dbReference type="EMBL" id="GBRH01247092">
    <property type="protein sequence ID" value="JAD50803.1"/>
    <property type="molecule type" value="Transcribed_RNA"/>
</dbReference>